<gene>
    <name evidence="1" type="ORF">HPB51_016958</name>
</gene>
<evidence type="ECO:0000313" key="2">
    <source>
        <dbReference type="Proteomes" id="UP000821866"/>
    </source>
</evidence>
<dbReference type="PANTHER" id="PTHR45943">
    <property type="entry name" value="E3 UBIQUITIN-PROTEIN LIGASE MYCBP2"/>
    <property type="match status" value="1"/>
</dbReference>
<comment type="caution">
    <text evidence="1">The sequence shown here is derived from an EMBL/GenBank/DDBJ whole genome shotgun (WGS) entry which is preliminary data.</text>
</comment>
<accession>A0A9J6F4K9</accession>
<dbReference type="GO" id="GO:0061630">
    <property type="term" value="F:ubiquitin protein ligase activity"/>
    <property type="evidence" value="ECO:0007669"/>
    <property type="project" value="TreeGrafter"/>
</dbReference>
<proteinExistence type="predicted"/>
<name>A0A9J6F4K9_RHIMP</name>
<protein>
    <submittedName>
        <fullName evidence="1">Uncharacterized protein</fullName>
    </submittedName>
</protein>
<dbReference type="Proteomes" id="UP000821866">
    <property type="component" value="Chromosome 1"/>
</dbReference>
<dbReference type="GO" id="GO:0008582">
    <property type="term" value="P:regulation of synaptic assembly at neuromuscular junction"/>
    <property type="evidence" value="ECO:0007669"/>
    <property type="project" value="TreeGrafter"/>
</dbReference>
<reference evidence="1" key="2">
    <citation type="submission" date="2021-09" db="EMBL/GenBank/DDBJ databases">
        <authorList>
            <person name="Jia N."/>
            <person name="Wang J."/>
            <person name="Shi W."/>
            <person name="Du L."/>
            <person name="Sun Y."/>
            <person name="Zhan W."/>
            <person name="Jiang J."/>
            <person name="Wang Q."/>
            <person name="Zhang B."/>
            <person name="Ji P."/>
            <person name="Sakyi L.B."/>
            <person name="Cui X."/>
            <person name="Yuan T."/>
            <person name="Jiang B."/>
            <person name="Yang W."/>
            <person name="Lam T.T.-Y."/>
            <person name="Chang Q."/>
            <person name="Ding S."/>
            <person name="Wang X."/>
            <person name="Zhu J."/>
            <person name="Ruan X."/>
            <person name="Zhao L."/>
            <person name="Wei J."/>
            <person name="Que T."/>
            <person name="Du C."/>
            <person name="Cheng J."/>
            <person name="Dai P."/>
            <person name="Han X."/>
            <person name="Huang E."/>
            <person name="Gao Y."/>
            <person name="Liu J."/>
            <person name="Shao H."/>
            <person name="Ye R."/>
            <person name="Li L."/>
            <person name="Wei W."/>
            <person name="Wang X."/>
            <person name="Wang C."/>
            <person name="Huo Q."/>
            <person name="Li W."/>
            <person name="Guo W."/>
            <person name="Chen H."/>
            <person name="Chen S."/>
            <person name="Zhou L."/>
            <person name="Zhou L."/>
            <person name="Ni X."/>
            <person name="Tian J."/>
            <person name="Zhou Y."/>
            <person name="Sheng Y."/>
            <person name="Liu T."/>
            <person name="Pan Y."/>
            <person name="Xia L."/>
            <person name="Li J."/>
            <person name="Zhao F."/>
            <person name="Cao W."/>
        </authorList>
    </citation>
    <scope>NUCLEOTIDE SEQUENCE</scope>
    <source>
        <strain evidence="1">Rmic-2018</strain>
        <tissue evidence="1">Larvae</tissue>
    </source>
</reference>
<keyword evidence="2" id="KW-1185">Reference proteome</keyword>
<evidence type="ECO:0000313" key="1">
    <source>
        <dbReference type="EMBL" id="KAH8041513.1"/>
    </source>
</evidence>
<dbReference type="PANTHER" id="PTHR45943:SF1">
    <property type="entry name" value="E3 UBIQUITIN-PROTEIN LIGASE MYCBP2"/>
    <property type="match status" value="1"/>
</dbReference>
<dbReference type="VEuPathDB" id="VectorBase:LOC119163190"/>
<organism evidence="1 2">
    <name type="scientific">Rhipicephalus microplus</name>
    <name type="common">Cattle tick</name>
    <name type="synonym">Boophilus microplus</name>
    <dbReference type="NCBI Taxonomy" id="6941"/>
    <lineage>
        <taxon>Eukaryota</taxon>
        <taxon>Metazoa</taxon>
        <taxon>Ecdysozoa</taxon>
        <taxon>Arthropoda</taxon>
        <taxon>Chelicerata</taxon>
        <taxon>Arachnida</taxon>
        <taxon>Acari</taxon>
        <taxon>Parasitiformes</taxon>
        <taxon>Ixodida</taxon>
        <taxon>Ixodoidea</taxon>
        <taxon>Ixodidae</taxon>
        <taxon>Rhipicephalinae</taxon>
        <taxon>Rhipicephalus</taxon>
        <taxon>Boophilus</taxon>
    </lineage>
</organism>
<reference evidence="1" key="1">
    <citation type="journal article" date="2020" name="Cell">
        <title>Large-Scale Comparative Analyses of Tick Genomes Elucidate Their Genetic Diversity and Vector Capacities.</title>
        <authorList>
            <consortium name="Tick Genome and Microbiome Consortium (TIGMIC)"/>
            <person name="Jia N."/>
            <person name="Wang J."/>
            <person name="Shi W."/>
            <person name="Du L."/>
            <person name="Sun Y."/>
            <person name="Zhan W."/>
            <person name="Jiang J.F."/>
            <person name="Wang Q."/>
            <person name="Zhang B."/>
            <person name="Ji P."/>
            <person name="Bell-Sakyi L."/>
            <person name="Cui X.M."/>
            <person name="Yuan T.T."/>
            <person name="Jiang B.G."/>
            <person name="Yang W.F."/>
            <person name="Lam T.T."/>
            <person name="Chang Q.C."/>
            <person name="Ding S.J."/>
            <person name="Wang X.J."/>
            <person name="Zhu J.G."/>
            <person name="Ruan X.D."/>
            <person name="Zhao L."/>
            <person name="Wei J.T."/>
            <person name="Ye R.Z."/>
            <person name="Que T.C."/>
            <person name="Du C.H."/>
            <person name="Zhou Y.H."/>
            <person name="Cheng J.X."/>
            <person name="Dai P.F."/>
            <person name="Guo W.B."/>
            <person name="Han X.H."/>
            <person name="Huang E.J."/>
            <person name="Li L.F."/>
            <person name="Wei W."/>
            <person name="Gao Y.C."/>
            <person name="Liu J.Z."/>
            <person name="Shao H.Z."/>
            <person name="Wang X."/>
            <person name="Wang C.C."/>
            <person name="Yang T.C."/>
            <person name="Huo Q.B."/>
            <person name="Li W."/>
            <person name="Chen H.Y."/>
            <person name="Chen S.E."/>
            <person name="Zhou L.G."/>
            <person name="Ni X.B."/>
            <person name="Tian J.H."/>
            <person name="Sheng Y."/>
            <person name="Liu T."/>
            <person name="Pan Y.S."/>
            <person name="Xia L.Y."/>
            <person name="Li J."/>
            <person name="Zhao F."/>
            <person name="Cao W.C."/>
        </authorList>
    </citation>
    <scope>NUCLEOTIDE SEQUENCE</scope>
    <source>
        <strain evidence="1">Rmic-2018</strain>
    </source>
</reference>
<dbReference type="AlphaFoldDB" id="A0A9J6F4K9"/>
<dbReference type="EMBL" id="JABSTU010000001">
    <property type="protein sequence ID" value="KAH8041513.1"/>
    <property type="molecule type" value="Genomic_DNA"/>
</dbReference>
<dbReference type="GO" id="GO:0007411">
    <property type="term" value="P:axon guidance"/>
    <property type="evidence" value="ECO:0007669"/>
    <property type="project" value="TreeGrafter"/>
</dbReference>
<dbReference type="GO" id="GO:0005634">
    <property type="term" value="C:nucleus"/>
    <property type="evidence" value="ECO:0007669"/>
    <property type="project" value="TreeGrafter"/>
</dbReference>
<sequence>MRETASDDLVKTLGWSAGDQHHGHEAFENEIKRAEKSFQTGLLGDDSSARCGLVRRSGNKGIDDRQCATSWSDVLVVAAQFPAATTASTPHDTESQQAMRDLMELQARRNVLNICGTIVKASAQLLSEAASEQDDEVIYKIGSSHLMTQLLPLILAHLCPVASSDSQSAVEVLDLVQKLLKWVSTLNQKDAPTKQADALVPTDGGVGPAHYAVVESDHPYKPATVFVSKVKFTCNVRWMALEFDPRCSTTQKEDSLQLYIPSHNGLGHAISTGRGDEGDDDASTPFWPVLQRFSRMEWPAAATILPGNELVFSLETASDCAKDNKASSSYGFRCQVTGYEGVLPGSAGGLLHLEKELSYLGGMCAASLLRRDLILPTAKLHYLS</sequence>
<dbReference type="GO" id="GO:0005886">
    <property type="term" value="C:plasma membrane"/>
    <property type="evidence" value="ECO:0007669"/>
    <property type="project" value="TreeGrafter"/>
</dbReference>